<keyword evidence="3" id="KW-1185">Reference proteome</keyword>
<feature type="domain" description="DUF4097" evidence="1">
    <location>
        <begin position="165"/>
        <end position="326"/>
    </location>
</feature>
<dbReference type="PANTHER" id="PTHR34094:SF1">
    <property type="entry name" value="PROTEIN FAM185A"/>
    <property type="match status" value="1"/>
</dbReference>
<dbReference type="EMBL" id="VXIV02001586">
    <property type="protein sequence ID" value="KAF6031595.1"/>
    <property type="molecule type" value="Genomic_DNA"/>
</dbReference>
<reference evidence="2" key="1">
    <citation type="submission" date="2020-06" db="EMBL/GenBank/DDBJ databases">
        <title>Draft genome of Bugula neritina, a colonial animal packing powerful symbionts and potential medicines.</title>
        <authorList>
            <person name="Rayko M."/>
        </authorList>
    </citation>
    <scope>NUCLEOTIDE SEQUENCE [LARGE SCALE GENOMIC DNA]</scope>
    <source>
        <strain evidence="2">Kwan_BN1</strain>
    </source>
</reference>
<dbReference type="AlphaFoldDB" id="A0A7J7K096"/>
<evidence type="ECO:0000259" key="1">
    <source>
        <dbReference type="Pfam" id="PF13349"/>
    </source>
</evidence>
<comment type="caution">
    <text evidence="2">The sequence shown here is derived from an EMBL/GenBank/DDBJ whole genome shotgun (WGS) entry which is preliminary data.</text>
</comment>
<evidence type="ECO:0000313" key="2">
    <source>
        <dbReference type="EMBL" id="KAF6031595.1"/>
    </source>
</evidence>
<dbReference type="Pfam" id="PF13349">
    <property type="entry name" value="DUF4097"/>
    <property type="match status" value="1"/>
</dbReference>
<organism evidence="2 3">
    <name type="scientific">Bugula neritina</name>
    <name type="common">Brown bryozoan</name>
    <name type="synonym">Sertularia neritina</name>
    <dbReference type="NCBI Taxonomy" id="10212"/>
    <lineage>
        <taxon>Eukaryota</taxon>
        <taxon>Metazoa</taxon>
        <taxon>Spiralia</taxon>
        <taxon>Lophotrochozoa</taxon>
        <taxon>Bryozoa</taxon>
        <taxon>Gymnolaemata</taxon>
        <taxon>Cheilostomatida</taxon>
        <taxon>Flustrina</taxon>
        <taxon>Buguloidea</taxon>
        <taxon>Bugulidae</taxon>
        <taxon>Bugula</taxon>
    </lineage>
</organism>
<dbReference type="PANTHER" id="PTHR34094">
    <property type="match status" value="1"/>
</dbReference>
<name>A0A7J7K096_BUGNE</name>
<dbReference type="OrthoDB" id="5984441at2759"/>
<dbReference type="InterPro" id="IPR025164">
    <property type="entry name" value="Toastrack_DUF4097"/>
</dbReference>
<sequence>MNRLKQHIFQKIGNIVKQHLKVQIKRFHFDVNPVKPGRLLIHSAVNVNVKPAALSMTNACSSVEIKMSSTSLGPTKLESMDLGLKAHLNVGSNHNEFTVEVPESAKLQQELHHHLWVDIAIPHHYSVQLAGSGNQSIVISRLECDCLDINMEDGSCELHSVKALNTNIKGKTADIKISKPFTGNLTAQVTDGNIVAEKLQGQSFSLTSTVGDVDVSSLYAFNSSIECGCGDVTIGNCHGSVSACIAAGNLNIKSVDGSLTAKIERGNLNIHLTNHTEVSLVTTDGSANISIQDSTPTEIIAQTENFDVDDSIGLKIKSRDTTTSTVEALLGVEDPTHTLTKSIAVKADSVSVDLMDWVTAQQLQFSKDLEDLKS</sequence>
<proteinExistence type="predicted"/>
<gene>
    <name evidence="2" type="ORF">EB796_010092</name>
</gene>
<evidence type="ECO:0000313" key="3">
    <source>
        <dbReference type="Proteomes" id="UP000593567"/>
    </source>
</evidence>
<protein>
    <submittedName>
        <fullName evidence="2">FAM185A</fullName>
    </submittedName>
</protein>
<dbReference type="Proteomes" id="UP000593567">
    <property type="component" value="Unassembled WGS sequence"/>
</dbReference>
<accession>A0A7J7K096</accession>